<keyword evidence="1" id="KW-0812">Transmembrane</keyword>
<name>A0A9R0JEX8_SPIOL</name>
<accession>A0A9R0JEX8</accession>
<reference evidence="3" key="1">
    <citation type="journal article" date="2021" name="Nat. Commun.">
        <title>Genomic analyses provide insights into spinach domestication and the genetic basis of agronomic traits.</title>
        <authorList>
            <person name="Cai X."/>
            <person name="Sun X."/>
            <person name="Xu C."/>
            <person name="Sun H."/>
            <person name="Wang X."/>
            <person name="Ge C."/>
            <person name="Zhang Z."/>
            <person name="Wang Q."/>
            <person name="Fei Z."/>
            <person name="Jiao C."/>
            <person name="Wang Q."/>
        </authorList>
    </citation>
    <scope>NUCLEOTIDE SEQUENCE [LARGE SCALE GENOMIC DNA]</scope>
    <source>
        <strain evidence="3">cv. Varoflay</strain>
    </source>
</reference>
<dbReference type="SMART" id="SM00271">
    <property type="entry name" value="DnaJ"/>
    <property type="match status" value="1"/>
</dbReference>
<protein>
    <submittedName>
        <fullName evidence="4">Chaperone protein dnaJ 72</fullName>
    </submittedName>
</protein>
<reference evidence="4" key="2">
    <citation type="submission" date="2025-08" db="UniProtKB">
        <authorList>
            <consortium name="RefSeq"/>
        </authorList>
    </citation>
    <scope>IDENTIFICATION</scope>
    <source>
        <tissue evidence="4">Leaf</tissue>
    </source>
</reference>
<dbReference type="PROSITE" id="PS50076">
    <property type="entry name" value="DNAJ_2"/>
    <property type="match status" value="1"/>
</dbReference>
<dbReference type="PROSITE" id="PS00636">
    <property type="entry name" value="DNAJ_1"/>
    <property type="match status" value="1"/>
</dbReference>
<evidence type="ECO:0000313" key="4">
    <source>
        <dbReference type="RefSeq" id="XP_021866803.2"/>
    </source>
</evidence>
<evidence type="ECO:0000259" key="2">
    <source>
        <dbReference type="PROSITE" id="PS50076"/>
    </source>
</evidence>
<keyword evidence="3" id="KW-1185">Reference proteome</keyword>
<dbReference type="InterPro" id="IPR050817">
    <property type="entry name" value="DjlA_DnaK_co-chaperone"/>
</dbReference>
<dbReference type="AlphaFoldDB" id="A0A9R0JEX8"/>
<evidence type="ECO:0000256" key="1">
    <source>
        <dbReference type="SAM" id="Phobius"/>
    </source>
</evidence>
<dbReference type="InterPro" id="IPR018253">
    <property type="entry name" value="DnaJ_domain_CS"/>
</dbReference>
<dbReference type="InterPro" id="IPR001623">
    <property type="entry name" value="DnaJ_domain"/>
</dbReference>
<organism evidence="3 4">
    <name type="scientific">Spinacia oleracea</name>
    <name type="common">Spinach</name>
    <dbReference type="NCBI Taxonomy" id="3562"/>
    <lineage>
        <taxon>Eukaryota</taxon>
        <taxon>Viridiplantae</taxon>
        <taxon>Streptophyta</taxon>
        <taxon>Embryophyta</taxon>
        <taxon>Tracheophyta</taxon>
        <taxon>Spermatophyta</taxon>
        <taxon>Magnoliopsida</taxon>
        <taxon>eudicotyledons</taxon>
        <taxon>Gunneridae</taxon>
        <taxon>Pentapetalae</taxon>
        <taxon>Caryophyllales</taxon>
        <taxon>Chenopodiaceae</taxon>
        <taxon>Chenopodioideae</taxon>
        <taxon>Anserineae</taxon>
        <taxon>Spinacia</taxon>
    </lineage>
</organism>
<feature type="domain" description="J" evidence="2">
    <location>
        <begin position="4"/>
        <end position="74"/>
    </location>
</feature>
<dbReference type="InterPro" id="IPR036869">
    <property type="entry name" value="J_dom_sf"/>
</dbReference>
<evidence type="ECO:0000313" key="3">
    <source>
        <dbReference type="Proteomes" id="UP000813463"/>
    </source>
</evidence>
<dbReference type="KEGG" id="soe:110805499"/>
<dbReference type="SUPFAM" id="SSF46565">
    <property type="entry name" value="Chaperone J-domain"/>
    <property type="match status" value="1"/>
</dbReference>
<keyword evidence="1" id="KW-1133">Transmembrane helix</keyword>
<sequence length="179" mass="20233">MAVDHYRILGITKNASKSEIKEAFRKLAVQFHPDKHAQSSKPSRDAATVKFKQVSEAYEILINDRTRSEYNFSRYRSSSGYSNNNYNSNFYRRGSGGSYHRPPPSSSGANRFVSNLDAVFRYMRTRSFILNLAFAGILLGGTVAIDTSGEALWKMQNPGKSFEEAMKTIEKNKRPEDGQ</sequence>
<gene>
    <name evidence="4" type="primary">LOC110805499</name>
</gene>
<dbReference type="GeneID" id="110805499"/>
<dbReference type="Proteomes" id="UP000813463">
    <property type="component" value="Chromosome 4"/>
</dbReference>
<dbReference type="RefSeq" id="XP_021866803.2">
    <property type="nucleotide sequence ID" value="XM_022011111.2"/>
</dbReference>
<dbReference type="Gene3D" id="1.10.287.110">
    <property type="entry name" value="DnaJ domain"/>
    <property type="match status" value="1"/>
</dbReference>
<dbReference type="CDD" id="cd06257">
    <property type="entry name" value="DnaJ"/>
    <property type="match status" value="1"/>
</dbReference>
<dbReference type="Pfam" id="PF00226">
    <property type="entry name" value="DnaJ"/>
    <property type="match status" value="1"/>
</dbReference>
<proteinExistence type="predicted"/>
<feature type="transmembrane region" description="Helical" evidence="1">
    <location>
        <begin position="128"/>
        <end position="145"/>
    </location>
</feature>
<dbReference type="PANTHER" id="PTHR24074">
    <property type="entry name" value="CO-CHAPERONE PROTEIN DJLA"/>
    <property type="match status" value="1"/>
</dbReference>
<keyword evidence="1" id="KW-0472">Membrane</keyword>
<dbReference type="PRINTS" id="PR00625">
    <property type="entry name" value="JDOMAIN"/>
</dbReference>